<dbReference type="Proteomes" id="UP001221757">
    <property type="component" value="Unassembled WGS sequence"/>
</dbReference>
<protein>
    <submittedName>
        <fullName evidence="1">Uncharacterized protein</fullName>
    </submittedName>
</protein>
<evidence type="ECO:0000313" key="1">
    <source>
        <dbReference type="EMBL" id="KAJ7709740.1"/>
    </source>
</evidence>
<gene>
    <name evidence="1" type="ORF">B0H17DRAFT_1173860</name>
</gene>
<organism evidence="1 2">
    <name type="scientific">Mycena rosella</name>
    <name type="common">Pink bonnet</name>
    <name type="synonym">Agaricus rosellus</name>
    <dbReference type="NCBI Taxonomy" id="1033263"/>
    <lineage>
        <taxon>Eukaryota</taxon>
        <taxon>Fungi</taxon>
        <taxon>Dikarya</taxon>
        <taxon>Basidiomycota</taxon>
        <taxon>Agaricomycotina</taxon>
        <taxon>Agaricomycetes</taxon>
        <taxon>Agaricomycetidae</taxon>
        <taxon>Agaricales</taxon>
        <taxon>Marasmiineae</taxon>
        <taxon>Mycenaceae</taxon>
        <taxon>Mycena</taxon>
    </lineage>
</organism>
<evidence type="ECO:0000313" key="2">
    <source>
        <dbReference type="Proteomes" id="UP001221757"/>
    </source>
</evidence>
<keyword evidence="2" id="KW-1185">Reference proteome</keyword>
<accession>A0AAD7H1G4</accession>
<comment type="caution">
    <text evidence="1">The sequence shown here is derived from an EMBL/GenBank/DDBJ whole genome shotgun (WGS) entry which is preliminary data.</text>
</comment>
<dbReference type="AlphaFoldDB" id="A0AAD7H1G4"/>
<name>A0AAD7H1G4_MYCRO</name>
<sequence length="167" mass="18699">MSVILNEVESRVVNELLIHIWSGRTPNRHSESLGSRRQVAAVAVSLVARRFDAIFDLFPTFVWVDSVSRQILPFPLTFGRIDTSADPLELSHHLSFAVGRSLLYWKHSRMATGVLADSFASGTDSAANRQYPWWAAVVRVDLISAYISLRHDEIKDVPEIGAVIQIT</sequence>
<dbReference type="EMBL" id="JARKIE010000002">
    <property type="protein sequence ID" value="KAJ7709740.1"/>
    <property type="molecule type" value="Genomic_DNA"/>
</dbReference>
<proteinExistence type="predicted"/>
<reference evidence="1" key="1">
    <citation type="submission" date="2023-03" db="EMBL/GenBank/DDBJ databases">
        <title>Massive genome expansion in bonnet fungi (Mycena s.s.) driven by repeated elements and novel gene families across ecological guilds.</title>
        <authorList>
            <consortium name="Lawrence Berkeley National Laboratory"/>
            <person name="Harder C.B."/>
            <person name="Miyauchi S."/>
            <person name="Viragh M."/>
            <person name="Kuo A."/>
            <person name="Thoen E."/>
            <person name="Andreopoulos B."/>
            <person name="Lu D."/>
            <person name="Skrede I."/>
            <person name="Drula E."/>
            <person name="Henrissat B."/>
            <person name="Morin E."/>
            <person name="Kohler A."/>
            <person name="Barry K."/>
            <person name="LaButti K."/>
            <person name="Morin E."/>
            <person name="Salamov A."/>
            <person name="Lipzen A."/>
            <person name="Mereny Z."/>
            <person name="Hegedus B."/>
            <person name="Baldrian P."/>
            <person name="Stursova M."/>
            <person name="Weitz H."/>
            <person name="Taylor A."/>
            <person name="Grigoriev I.V."/>
            <person name="Nagy L.G."/>
            <person name="Martin F."/>
            <person name="Kauserud H."/>
        </authorList>
    </citation>
    <scope>NUCLEOTIDE SEQUENCE</scope>
    <source>
        <strain evidence="1">CBHHK067</strain>
    </source>
</reference>